<evidence type="ECO:0000256" key="10">
    <source>
        <dbReference type="ARBA" id="ARBA00023172"/>
    </source>
</evidence>
<proteinExistence type="inferred from homology"/>
<dbReference type="RefSeq" id="WP_323721851.1">
    <property type="nucleotide sequence ID" value="NZ_CP110343.1"/>
</dbReference>
<sequence>MTYHVIGIDPGLRSTGWAILAKDKQNCNIHHVTSGIIQSSNLQDDAERLYNIFAQLKEVIKYSSIDFAAIENTYVNKNAKTSIRLAQTRTAAILACCEYGISIKEYQAKTIKKRITGNGNADKETVIQYVCLHLNIKIEEISLKITTDQSDAIAIALSCISEIE</sequence>
<keyword evidence="4" id="KW-0479">Metal-binding</keyword>
<keyword evidence="7" id="KW-0378">Hydrolase</keyword>
<keyword evidence="14" id="KW-1185">Reference proteome</keyword>
<protein>
    <recommendedName>
        <fullName evidence="12">Crossover junction endodeoxyribonuclease RuvC</fullName>
        <ecNumber evidence="12">3.1.21.10</ecNumber>
    </recommendedName>
</protein>
<dbReference type="Proteomes" id="UP001325140">
    <property type="component" value="Chromosome"/>
</dbReference>
<reference evidence="13" key="1">
    <citation type="submission" date="2022-10" db="EMBL/GenBank/DDBJ databases">
        <title>Host association and intracellularity evolved multiple times independently in the Rickettsiales.</title>
        <authorList>
            <person name="Castelli M."/>
            <person name="Nardi T."/>
            <person name="Gammuto L."/>
            <person name="Bellinzona G."/>
            <person name="Sabaneyeva E."/>
            <person name="Potekhin A."/>
            <person name="Serra V."/>
            <person name="Petroni G."/>
            <person name="Sassera D."/>
        </authorList>
    </citation>
    <scope>NUCLEOTIDE SEQUENCE [LARGE SCALE GENOMIC DNA]</scope>
    <source>
        <strain evidence="13">US_Bl 11III1</strain>
    </source>
</reference>
<keyword evidence="8" id="KW-0460">Magnesium</keyword>
<evidence type="ECO:0000256" key="7">
    <source>
        <dbReference type="ARBA" id="ARBA00022801"/>
    </source>
</evidence>
<keyword evidence="9" id="KW-0238">DNA-binding</keyword>
<evidence type="ECO:0000313" key="13">
    <source>
        <dbReference type="EMBL" id="WPX97869.1"/>
    </source>
</evidence>
<evidence type="ECO:0000256" key="1">
    <source>
        <dbReference type="ARBA" id="ARBA00009518"/>
    </source>
</evidence>
<dbReference type="InterPro" id="IPR012337">
    <property type="entry name" value="RNaseH-like_sf"/>
</dbReference>
<evidence type="ECO:0000313" key="14">
    <source>
        <dbReference type="Proteomes" id="UP001325140"/>
    </source>
</evidence>
<keyword evidence="2" id="KW-0963">Cytoplasm</keyword>
<dbReference type="InterPro" id="IPR002176">
    <property type="entry name" value="X-over_junc_endoDNase_RuvC"/>
</dbReference>
<evidence type="ECO:0000256" key="4">
    <source>
        <dbReference type="ARBA" id="ARBA00022723"/>
    </source>
</evidence>
<evidence type="ECO:0000256" key="8">
    <source>
        <dbReference type="ARBA" id="ARBA00022842"/>
    </source>
</evidence>
<name>A0ABZ0UP25_9RICK</name>
<dbReference type="NCBIfam" id="TIGR00228">
    <property type="entry name" value="ruvC"/>
    <property type="match status" value="1"/>
</dbReference>
<evidence type="ECO:0000256" key="5">
    <source>
        <dbReference type="ARBA" id="ARBA00022759"/>
    </source>
</evidence>
<dbReference type="PANTHER" id="PTHR30194:SF3">
    <property type="entry name" value="CROSSOVER JUNCTION ENDODEOXYRIBONUCLEASE RUVC"/>
    <property type="match status" value="1"/>
</dbReference>
<accession>A0ABZ0UP25</accession>
<evidence type="ECO:0000256" key="3">
    <source>
        <dbReference type="ARBA" id="ARBA00022722"/>
    </source>
</evidence>
<gene>
    <name evidence="13" type="ORF">Fokcrypt_00392</name>
</gene>
<keyword evidence="11" id="KW-0234">DNA repair</keyword>
<evidence type="ECO:0000256" key="9">
    <source>
        <dbReference type="ARBA" id="ARBA00023125"/>
    </source>
</evidence>
<evidence type="ECO:0000256" key="11">
    <source>
        <dbReference type="ARBA" id="ARBA00023204"/>
    </source>
</evidence>
<dbReference type="EMBL" id="CP110343">
    <property type="protein sequence ID" value="WPX97869.1"/>
    <property type="molecule type" value="Genomic_DNA"/>
</dbReference>
<comment type="similarity">
    <text evidence="1">Belongs to the RuvC family.</text>
</comment>
<dbReference type="Pfam" id="PF02075">
    <property type="entry name" value="RuvC"/>
    <property type="match status" value="1"/>
</dbReference>
<evidence type="ECO:0000256" key="12">
    <source>
        <dbReference type="NCBIfam" id="TIGR00228"/>
    </source>
</evidence>
<evidence type="ECO:0000256" key="6">
    <source>
        <dbReference type="ARBA" id="ARBA00022763"/>
    </source>
</evidence>
<keyword evidence="6" id="KW-0227">DNA damage</keyword>
<evidence type="ECO:0000256" key="2">
    <source>
        <dbReference type="ARBA" id="ARBA00022490"/>
    </source>
</evidence>
<keyword evidence="10" id="KW-0233">DNA recombination</keyword>
<keyword evidence="3" id="KW-0540">Nuclease</keyword>
<organism evidence="13 14">
    <name type="scientific">Candidatus Fokinia crypta</name>
    <dbReference type="NCBI Taxonomy" id="1920990"/>
    <lineage>
        <taxon>Bacteria</taxon>
        <taxon>Pseudomonadati</taxon>
        <taxon>Pseudomonadota</taxon>
        <taxon>Alphaproteobacteria</taxon>
        <taxon>Rickettsiales</taxon>
        <taxon>Candidatus Midichloriaceae</taxon>
        <taxon>Candidatus Fokinia</taxon>
    </lineage>
</organism>
<dbReference type="Gene3D" id="3.30.420.10">
    <property type="entry name" value="Ribonuclease H-like superfamily/Ribonuclease H"/>
    <property type="match status" value="1"/>
</dbReference>
<dbReference type="PRINTS" id="PR00696">
    <property type="entry name" value="RSOLVASERUVC"/>
</dbReference>
<dbReference type="PANTHER" id="PTHR30194">
    <property type="entry name" value="CROSSOVER JUNCTION ENDODEOXYRIBONUCLEASE RUVC"/>
    <property type="match status" value="1"/>
</dbReference>
<keyword evidence="5" id="KW-0255">Endonuclease</keyword>
<dbReference type="CDD" id="cd16962">
    <property type="entry name" value="RuvC"/>
    <property type="match status" value="1"/>
</dbReference>
<dbReference type="SUPFAM" id="SSF53098">
    <property type="entry name" value="Ribonuclease H-like"/>
    <property type="match status" value="1"/>
</dbReference>
<dbReference type="InterPro" id="IPR036397">
    <property type="entry name" value="RNaseH_sf"/>
</dbReference>
<dbReference type="EC" id="3.1.21.10" evidence="12"/>